<dbReference type="AlphaFoldDB" id="A0A7G6X538"/>
<keyword evidence="1" id="KW-0560">Oxidoreductase</keyword>
<evidence type="ECO:0000313" key="3">
    <source>
        <dbReference type="EMBL" id="QNE21353.1"/>
    </source>
</evidence>
<dbReference type="GO" id="GO:0019622">
    <property type="term" value="P:3-(3-hydroxy)phenylpropionate catabolic process"/>
    <property type="evidence" value="ECO:0007669"/>
    <property type="project" value="TreeGrafter"/>
</dbReference>
<dbReference type="Gene3D" id="3.30.70.2450">
    <property type="match status" value="1"/>
</dbReference>
<keyword evidence="3" id="KW-0503">Monooxygenase</keyword>
<accession>A0A7G6X538</accession>
<dbReference type="PRINTS" id="PR00420">
    <property type="entry name" value="RNGMNOXGNASE"/>
</dbReference>
<protein>
    <submittedName>
        <fullName evidence="3">Monooxygenase</fullName>
    </submittedName>
</protein>
<dbReference type="GO" id="GO:0071949">
    <property type="term" value="F:FAD binding"/>
    <property type="evidence" value="ECO:0007669"/>
    <property type="project" value="InterPro"/>
</dbReference>
<reference evidence="3 4" key="2">
    <citation type="journal article" date="2020" name="Microbiol. Resour. Announc.">
        <title>Antarctic desert soil bacteria exhibit high novel natural product potential, evaluated through long-read genome sequencing and comparative genomics.</title>
        <authorList>
            <person name="Benaud N."/>
            <person name="Edwards R.J."/>
            <person name="Amos T.G."/>
            <person name="D'Agostino P.M."/>
            <person name="Gutierrez-Chavez C."/>
            <person name="Montgomery K."/>
            <person name="Nicetic I."/>
            <person name="Ferrari B.C."/>
        </authorList>
    </citation>
    <scope>NUCLEOTIDE SEQUENCE [LARGE SCALE GENOMIC DNA]</scope>
    <source>
        <strain evidence="3 4">SPB151</strain>
    </source>
</reference>
<dbReference type="Pfam" id="PF01494">
    <property type="entry name" value="FAD_binding_3"/>
    <property type="match status" value="1"/>
</dbReference>
<evidence type="ECO:0000256" key="1">
    <source>
        <dbReference type="ARBA" id="ARBA00023002"/>
    </source>
</evidence>
<reference evidence="4" key="1">
    <citation type="submission" date="2019-09" db="EMBL/GenBank/DDBJ databases">
        <title>Antimicrobial potential of Antarctic Bacteria.</title>
        <authorList>
            <person name="Benaud N."/>
            <person name="Edwards R.J."/>
            <person name="Ferrari B.C."/>
        </authorList>
    </citation>
    <scope>NUCLEOTIDE SEQUENCE [LARGE SCALE GENOMIC DNA]</scope>
    <source>
        <strain evidence="4">SPB151</strain>
    </source>
</reference>
<feature type="domain" description="FAD-binding" evidence="2">
    <location>
        <begin position="2"/>
        <end position="325"/>
    </location>
</feature>
<evidence type="ECO:0000259" key="2">
    <source>
        <dbReference type="Pfam" id="PF01494"/>
    </source>
</evidence>
<organism evidence="3 4">
    <name type="scientific">Kribbella qitaiheensis</name>
    <dbReference type="NCBI Taxonomy" id="1544730"/>
    <lineage>
        <taxon>Bacteria</taxon>
        <taxon>Bacillati</taxon>
        <taxon>Actinomycetota</taxon>
        <taxon>Actinomycetes</taxon>
        <taxon>Propionibacteriales</taxon>
        <taxon>Kribbellaceae</taxon>
        <taxon>Kribbella</taxon>
    </lineage>
</organism>
<gene>
    <name evidence="3" type="ORF">F1D05_29820</name>
</gene>
<proteinExistence type="predicted"/>
<evidence type="ECO:0000313" key="4">
    <source>
        <dbReference type="Proteomes" id="UP000515563"/>
    </source>
</evidence>
<dbReference type="Proteomes" id="UP000515563">
    <property type="component" value="Chromosome"/>
</dbReference>
<dbReference type="SUPFAM" id="SSF51905">
    <property type="entry name" value="FAD/NAD(P)-binding domain"/>
    <property type="match status" value="1"/>
</dbReference>
<dbReference type="PANTHER" id="PTHR43476">
    <property type="entry name" value="3-(3-HYDROXY-PHENYL)PROPIONATE/3-HYDROXYCINNAMIC ACID HYDROXYLASE"/>
    <property type="match status" value="1"/>
</dbReference>
<dbReference type="RefSeq" id="WP_185443753.1">
    <property type="nucleotide sequence ID" value="NZ_CP043661.1"/>
</dbReference>
<dbReference type="GO" id="GO:0008688">
    <property type="term" value="F:3-(3-hydroxyphenyl)propionate hydroxylase activity"/>
    <property type="evidence" value="ECO:0007669"/>
    <property type="project" value="TreeGrafter"/>
</dbReference>
<dbReference type="KEGG" id="kqi:F1D05_29820"/>
<name>A0A7G6X538_9ACTN</name>
<dbReference type="EMBL" id="CP043661">
    <property type="protein sequence ID" value="QNE21353.1"/>
    <property type="molecule type" value="Genomic_DNA"/>
</dbReference>
<keyword evidence="4" id="KW-1185">Reference proteome</keyword>
<dbReference type="Gene3D" id="3.50.50.60">
    <property type="entry name" value="FAD/NAD(P)-binding domain"/>
    <property type="match status" value="1"/>
</dbReference>
<dbReference type="InterPro" id="IPR050631">
    <property type="entry name" value="PheA/TfdB_FAD_monoxygenase"/>
</dbReference>
<sequence length="520" mass="56890">MTVAALLAALDVDVAVVEKNAGTADDPKAISLDDESLRAYQRAGIVADVLRAIVPGTGTRYYDSDNQPVFHARAAVPYRSGYPFKNPFAQPDLERVLHAALERSPRVDLRFSTELIGLEQDDQGIVAQTVGPAGEGQISARYALGADGGRSRVRSLLGITMSGRSHDDVWLVIDALGDAHKERYGMHHGDPRRPYVIVPGLHGRCRYEFYLYPGECDATSDPPFELIQRLLEPHRSIAPDQVERAVTYRFHGLSAASWYSGRAFLLGDAAHMMPPFAGQGLNTGIRDAANLAWKLAAVVKGSAHESLLESYEVERRPHAEAVIRSSERLGRIVMTTNPRIARFRDQVVRRALESEAGRAFFKEMRYRPSTRIVSGAVHDPSSNPLVGTVIGQPLVFDFGSHRCLPFDELLGQGWSVVAVGLGQGGDVEWSQAMDSLRGIDARLLDVPLDDLVYDRPDPIGIAIDLDTRLYSEFEPARGSFVIIRPDRVVAAVAAAGQLQEVISDLGFFTHAQPIAAAPTR</sequence>
<dbReference type="PANTHER" id="PTHR43476:SF3">
    <property type="entry name" value="FAD-BINDING MONOOXYGENASE"/>
    <property type="match status" value="1"/>
</dbReference>
<dbReference type="InterPro" id="IPR002938">
    <property type="entry name" value="FAD-bd"/>
</dbReference>
<dbReference type="InterPro" id="IPR036188">
    <property type="entry name" value="FAD/NAD-bd_sf"/>
</dbReference>